<dbReference type="Pfam" id="PF04321">
    <property type="entry name" value="RmlD_sub_bind"/>
    <property type="match status" value="1"/>
</dbReference>
<comment type="pathway">
    <text evidence="1 6">Carbohydrate biosynthesis; dTDP-L-rhamnose biosynthesis.</text>
</comment>
<dbReference type="InterPro" id="IPR005913">
    <property type="entry name" value="dTDP_dehydrorham_reduct"/>
</dbReference>
<dbReference type="CDD" id="cd05254">
    <property type="entry name" value="dTDP_HR_like_SDR_e"/>
    <property type="match status" value="1"/>
</dbReference>
<dbReference type="SUPFAM" id="SSF51735">
    <property type="entry name" value="NAD(P)-binding Rossmann-fold domains"/>
    <property type="match status" value="1"/>
</dbReference>
<keyword evidence="6" id="KW-0521">NADP</keyword>
<dbReference type="PANTHER" id="PTHR10491:SF4">
    <property type="entry name" value="METHIONINE ADENOSYLTRANSFERASE 2 SUBUNIT BETA"/>
    <property type="match status" value="1"/>
</dbReference>
<comment type="caution">
    <text evidence="8">The sequence shown here is derived from an EMBL/GenBank/DDBJ whole genome shotgun (WGS) entry which is preliminary data.</text>
</comment>
<proteinExistence type="inferred from homology"/>
<dbReference type="PANTHER" id="PTHR10491">
    <property type="entry name" value="DTDP-4-DEHYDRORHAMNOSE REDUCTASE"/>
    <property type="match status" value="1"/>
</dbReference>
<name>A0ABV3R0W9_9HYPH</name>
<evidence type="ECO:0000256" key="2">
    <source>
        <dbReference type="ARBA" id="ARBA00010944"/>
    </source>
</evidence>
<dbReference type="Gene3D" id="3.40.50.720">
    <property type="entry name" value="NAD(P)-binding Rossmann-like Domain"/>
    <property type="match status" value="1"/>
</dbReference>
<dbReference type="InterPro" id="IPR036291">
    <property type="entry name" value="NAD(P)-bd_dom_sf"/>
</dbReference>
<evidence type="ECO:0000313" key="8">
    <source>
        <dbReference type="EMBL" id="MEW9806906.1"/>
    </source>
</evidence>
<evidence type="ECO:0000256" key="4">
    <source>
        <dbReference type="ARBA" id="ARBA00017099"/>
    </source>
</evidence>
<dbReference type="EC" id="1.1.1.133" evidence="3 6"/>
<sequence length="300" mass="31274">MKILVTGSRGQLARSLAERAAGRPEMDVVLAGRPGLDLHDPASVRATIVAAKPDVVVSAAAYTAVDAAEDEPEAAFAVNAAGAAAVAAGAAEAGAAIVHLSTDYVFAGDQPGERVETDPPDPRNVYGMSKLAGERAVADVNPRHAILRTAWVYSPFGQNFATTMLGLAAGRDKVRVVADQWGNPTAAADLAEGVLRVASALAAGAPAASGTFHLAGHGSTNWAGFAREIFAQSSRLGGPSAEVEEVVSQDFPMRAYRPRNSRLSCAKFETTFGWRAPDWRDSCRAVVARMVAKEVPGPTR</sequence>
<dbReference type="GO" id="GO:0008831">
    <property type="term" value="F:dTDP-4-dehydrorhamnose reductase activity"/>
    <property type="evidence" value="ECO:0007669"/>
    <property type="project" value="UniProtKB-EC"/>
</dbReference>
<evidence type="ECO:0000313" key="9">
    <source>
        <dbReference type="Proteomes" id="UP001556196"/>
    </source>
</evidence>
<dbReference type="InterPro" id="IPR029903">
    <property type="entry name" value="RmlD-like-bd"/>
</dbReference>
<keyword evidence="6 8" id="KW-0560">Oxidoreductase</keyword>
<evidence type="ECO:0000259" key="7">
    <source>
        <dbReference type="Pfam" id="PF04321"/>
    </source>
</evidence>
<gene>
    <name evidence="8" type="primary">rfbD</name>
    <name evidence="8" type="ORF">ABUE31_13020</name>
</gene>
<evidence type="ECO:0000256" key="6">
    <source>
        <dbReference type="RuleBase" id="RU364082"/>
    </source>
</evidence>
<dbReference type="NCBIfam" id="TIGR01214">
    <property type="entry name" value="rmlD"/>
    <property type="match status" value="1"/>
</dbReference>
<evidence type="ECO:0000256" key="3">
    <source>
        <dbReference type="ARBA" id="ARBA00012929"/>
    </source>
</evidence>
<organism evidence="8 9">
    <name type="scientific">Mesorhizobium marinum</name>
    <dbReference type="NCBI Taxonomy" id="3228790"/>
    <lineage>
        <taxon>Bacteria</taxon>
        <taxon>Pseudomonadati</taxon>
        <taxon>Pseudomonadota</taxon>
        <taxon>Alphaproteobacteria</taxon>
        <taxon>Hyphomicrobiales</taxon>
        <taxon>Phyllobacteriaceae</taxon>
        <taxon>Mesorhizobium</taxon>
    </lineage>
</organism>
<comment type="catalytic activity">
    <reaction evidence="5 6">
        <text>dTDP-beta-L-rhamnose + NADP(+) = dTDP-4-dehydro-beta-L-rhamnose + NADPH + H(+)</text>
        <dbReference type="Rhea" id="RHEA:21796"/>
        <dbReference type="ChEBI" id="CHEBI:15378"/>
        <dbReference type="ChEBI" id="CHEBI:57510"/>
        <dbReference type="ChEBI" id="CHEBI:57783"/>
        <dbReference type="ChEBI" id="CHEBI:58349"/>
        <dbReference type="ChEBI" id="CHEBI:62830"/>
        <dbReference type="EC" id="1.1.1.133"/>
    </reaction>
</comment>
<reference evidence="8 9" key="1">
    <citation type="submission" date="2024-06" db="EMBL/GenBank/DDBJ databases">
        <authorList>
            <person name="Tuo L."/>
        </authorList>
    </citation>
    <scope>NUCLEOTIDE SEQUENCE [LARGE SCALE GENOMIC DNA]</scope>
    <source>
        <strain evidence="8 9">ZMM04-5</strain>
    </source>
</reference>
<dbReference type="Proteomes" id="UP001556196">
    <property type="component" value="Unassembled WGS sequence"/>
</dbReference>
<comment type="function">
    <text evidence="6">Catalyzes the reduction of dTDP-6-deoxy-L-lyxo-4-hexulose to yield dTDP-L-rhamnose.</text>
</comment>
<dbReference type="RefSeq" id="WP_367724033.1">
    <property type="nucleotide sequence ID" value="NZ_JBFOCI010000003.1"/>
</dbReference>
<accession>A0ABV3R0W9</accession>
<comment type="cofactor">
    <cofactor evidence="6">
        <name>Mg(2+)</name>
        <dbReference type="ChEBI" id="CHEBI:18420"/>
    </cofactor>
    <text evidence="6">Binds 1 Mg(2+) ion per monomer.</text>
</comment>
<feature type="domain" description="RmlD-like substrate binding" evidence="7">
    <location>
        <begin position="1"/>
        <end position="290"/>
    </location>
</feature>
<comment type="similarity">
    <text evidence="2 6">Belongs to the dTDP-4-dehydrorhamnose reductase family.</text>
</comment>
<evidence type="ECO:0000256" key="5">
    <source>
        <dbReference type="ARBA" id="ARBA00048200"/>
    </source>
</evidence>
<keyword evidence="9" id="KW-1185">Reference proteome</keyword>
<dbReference type="EMBL" id="JBFOCI010000003">
    <property type="protein sequence ID" value="MEW9806906.1"/>
    <property type="molecule type" value="Genomic_DNA"/>
</dbReference>
<protein>
    <recommendedName>
        <fullName evidence="4 6">dTDP-4-dehydrorhamnose reductase</fullName>
        <ecNumber evidence="3 6">1.1.1.133</ecNumber>
    </recommendedName>
</protein>
<dbReference type="Gene3D" id="3.90.25.10">
    <property type="entry name" value="UDP-galactose 4-epimerase, domain 1"/>
    <property type="match status" value="1"/>
</dbReference>
<evidence type="ECO:0000256" key="1">
    <source>
        <dbReference type="ARBA" id="ARBA00004781"/>
    </source>
</evidence>